<proteinExistence type="predicted"/>
<keyword evidence="4" id="KW-1185">Reference proteome</keyword>
<accession>A0A2P7AW49</accession>
<keyword evidence="1" id="KW-1133">Transmembrane helix</keyword>
<dbReference type="Pfam" id="PF13116">
    <property type="entry name" value="YhdP"/>
    <property type="match status" value="1"/>
</dbReference>
<dbReference type="InterPro" id="IPR025263">
    <property type="entry name" value="YhdP_central"/>
</dbReference>
<dbReference type="Proteomes" id="UP000241158">
    <property type="component" value="Unassembled WGS sequence"/>
</dbReference>
<feature type="transmembrane region" description="Helical" evidence="1">
    <location>
        <begin position="44"/>
        <end position="67"/>
    </location>
</feature>
<evidence type="ECO:0000259" key="2">
    <source>
        <dbReference type="Pfam" id="PF13116"/>
    </source>
</evidence>
<sequence>MTEKPKRVRFTKRDFTQLHQYPSACEQGEVPVTTPRKRRSHLHFAAGATCSFLILIAVLAGIAFVILRVGIGGEALTQRAQTALKTVLGPDAHATIQSAQISLDKRRHIALEARDVNIADTKRGIEINNVRSVRIGLATLPLLQGKVRVERLELDGAQIKVTSVVPFDFMALVPKDERGLVNLDAASTAIFAGLESAVSLLDQRETRDISIANTIFNFTIAGSPERLRIVNLDLSETGGPVAINGVVEWQGKQVEISARAKRSAIGAKIEAFSLAISKIPLEGRFGTAPIPDIDGIKPDGAYLSFNNQAEIKLDGIAATATLPGRIWGALNIGEGPVTIGNVEDMAVETKINFEHVSGTRKLEIKPSDIHFGGFRGIVEGAIGPDPVSADPASNVNPGYRFELLTNKANSAPADSPEPALPISARVAGRYDLTQKQLDVSDIAVRASGESGLTGEASVTFGGGSPAMNLALQIPQMPVADVKQLWPIWVATGARRWLIDKMHDGDSKDSTIKVAFPAGRFDGPGKPPPLTADEVQVDFNVSKSRFDIVGDLPPVRDAEGKVSVRGAFTQITLEDGLSVTPGNREVRIIDGTVVIPWGPQRPVVSTLDLNVAGEAPAVAEFIGFKPINGLKNLPFAPEDIQGNVKSHVIVAFPVTRRAPKDSLTWSADMQFSNVAIAKKIDGQTITDADGELSVNQDAARVKASAELNGIPADVTLFEPLGDNPAKREQDVTLQLDDKTRNALFPALDPLLSGPISVDIEKAEDGSRIASADLTKAEIKLAQLGWTKGAGVKATAKFTLQQDGDNASIRDLDVSGDTFRLQGDVNVVDGDMTSADFKNVRLNRSDAIAVKVDRTKYGYRVAVKGQSFDARPLLNQITDKKKNAGDNGAGSKNRVLVNADIDEVTGFHSENFRNVSLSYEGVGSNVSGLAFNAVAKSGQNVIAADSSESGARSISLQSRDAGAVLRFFGFYDKMSGGSINVALDSKGDGPLRGQIDARDFTLVNEPRLAKLVSSSPNGTSLNEAVKKNIDVSRVVFDRGFSQIEKGENYINLANGVIRGPTIGTTFQGTLSDPQGNMALTGTFMPAYGINRLFGDLPILGLFLGNGRDRGLIGITYKLIGPLKQPQIIVNPISVIAPGIFRSIFEFQ</sequence>
<evidence type="ECO:0000256" key="1">
    <source>
        <dbReference type="SAM" id="Phobius"/>
    </source>
</evidence>
<name>A0A2P7AW49_9HYPH</name>
<comment type="caution">
    <text evidence="3">The sequence shown here is derived from an EMBL/GenBank/DDBJ whole genome shotgun (WGS) entry which is preliminary data.</text>
</comment>
<evidence type="ECO:0000313" key="4">
    <source>
        <dbReference type="Proteomes" id="UP000241158"/>
    </source>
</evidence>
<dbReference type="OrthoDB" id="7161641at2"/>
<reference evidence="4" key="1">
    <citation type="submission" date="2017-11" db="EMBL/GenBank/DDBJ databases">
        <authorList>
            <person name="Kuznetsova I."/>
            <person name="Sazanova A."/>
            <person name="Chirak E."/>
            <person name="Safronova V."/>
            <person name="Willems A."/>
        </authorList>
    </citation>
    <scope>NUCLEOTIDE SEQUENCE [LARGE SCALE GENOMIC DNA]</scope>
    <source>
        <strain evidence="4">PEPV15</strain>
    </source>
</reference>
<protein>
    <submittedName>
        <fullName evidence="3">RNA-binding protein</fullName>
    </submittedName>
</protein>
<dbReference type="EMBL" id="PGGN01000002">
    <property type="protein sequence ID" value="PSH58421.1"/>
    <property type="molecule type" value="Genomic_DNA"/>
</dbReference>
<organism evidence="3 4">
    <name type="scientific">Phyllobacterium endophyticum</name>
    <dbReference type="NCBI Taxonomy" id="1149773"/>
    <lineage>
        <taxon>Bacteria</taxon>
        <taxon>Pseudomonadati</taxon>
        <taxon>Pseudomonadota</taxon>
        <taxon>Alphaproteobacteria</taxon>
        <taxon>Hyphomicrobiales</taxon>
        <taxon>Phyllobacteriaceae</taxon>
        <taxon>Phyllobacterium</taxon>
    </lineage>
</organism>
<evidence type="ECO:0000313" key="3">
    <source>
        <dbReference type="EMBL" id="PSH58421.1"/>
    </source>
</evidence>
<gene>
    <name evidence="3" type="ORF">CU100_12520</name>
</gene>
<keyword evidence="1" id="KW-0812">Transmembrane</keyword>
<keyword evidence="1" id="KW-0472">Membrane</keyword>
<dbReference type="AlphaFoldDB" id="A0A2P7AW49"/>
<feature type="domain" description="YhdP central" evidence="2">
    <location>
        <begin position="427"/>
        <end position="923"/>
    </location>
</feature>